<name>A0ACC4AHP2_POPAL</name>
<keyword evidence="2" id="KW-1185">Reference proteome</keyword>
<evidence type="ECO:0000313" key="2">
    <source>
        <dbReference type="Proteomes" id="UP000309997"/>
    </source>
</evidence>
<reference evidence="1 2" key="1">
    <citation type="journal article" date="2024" name="Plant Biotechnol. J.">
        <title>Genome and CRISPR/Cas9 system of a widespread forest tree (Populus alba) in the world.</title>
        <authorList>
            <person name="Liu Y.J."/>
            <person name="Jiang P.F."/>
            <person name="Han X.M."/>
            <person name="Li X.Y."/>
            <person name="Wang H.M."/>
            <person name="Wang Y.J."/>
            <person name="Wang X.X."/>
            <person name="Zeng Q.Y."/>
        </authorList>
    </citation>
    <scope>NUCLEOTIDE SEQUENCE [LARGE SCALE GENOMIC DNA]</scope>
    <source>
        <strain evidence="2">cv. PAL-ZL1</strain>
    </source>
</reference>
<accession>A0ACC4AHP2</accession>
<dbReference type="EMBL" id="RCHU02000019">
    <property type="protein sequence ID" value="KAL3565723.1"/>
    <property type="molecule type" value="Genomic_DNA"/>
</dbReference>
<proteinExistence type="predicted"/>
<sequence>MPRSQPLVLGFKGLIQYRVGLFCSCPAMESSRREHHLNTRGHEIESFGWSRTADAGNFGVDGLHLHRLLLNFEPVSNLFMSIHASVHSSHKFCLDTAVTTKSRQIKHFNSIAYRINASMSRADDNDQTNEGENTASFLRHVYGSLACTVQILGLHHLPCGCKPHRILHVENPEKNSFNEKGSIPPPPLMDE</sequence>
<comment type="caution">
    <text evidence="1">The sequence shown here is derived from an EMBL/GenBank/DDBJ whole genome shotgun (WGS) entry which is preliminary data.</text>
</comment>
<gene>
    <name evidence="1" type="ORF">D5086_033769</name>
</gene>
<organism evidence="1 2">
    <name type="scientific">Populus alba</name>
    <name type="common">White poplar</name>
    <dbReference type="NCBI Taxonomy" id="43335"/>
    <lineage>
        <taxon>Eukaryota</taxon>
        <taxon>Viridiplantae</taxon>
        <taxon>Streptophyta</taxon>
        <taxon>Embryophyta</taxon>
        <taxon>Tracheophyta</taxon>
        <taxon>Spermatophyta</taxon>
        <taxon>Magnoliopsida</taxon>
        <taxon>eudicotyledons</taxon>
        <taxon>Gunneridae</taxon>
        <taxon>Pentapetalae</taxon>
        <taxon>rosids</taxon>
        <taxon>fabids</taxon>
        <taxon>Malpighiales</taxon>
        <taxon>Salicaceae</taxon>
        <taxon>Saliceae</taxon>
        <taxon>Populus</taxon>
    </lineage>
</organism>
<evidence type="ECO:0000313" key="1">
    <source>
        <dbReference type="EMBL" id="KAL3565723.1"/>
    </source>
</evidence>
<protein>
    <submittedName>
        <fullName evidence="1">Uncharacterized protein</fullName>
    </submittedName>
</protein>
<dbReference type="Proteomes" id="UP000309997">
    <property type="component" value="Unassembled WGS sequence"/>
</dbReference>